<organism evidence="3 4">
    <name type="scientific">Epibacterium ulvae</name>
    <dbReference type="NCBI Taxonomy" id="1156985"/>
    <lineage>
        <taxon>Bacteria</taxon>
        <taxon>Pseudomonadati</taxon>
        <taxon>Pseudomonadota</taxon>
        <taxon>Alphaproteobacteria</taxon>
        <taxon>Rhodobacterales</taxon>
        <taxon>Roseobacteraceae</taxon>
        <taxon>Epibacterium</taxon>
    </lineage>
</organism>
<dbReference type="Pfam" id="PF00106">
    <property type="entry name" value="adh_short"/>
    <property type="match status" value="1"/>
</dbReference>
<dbReference type="GO" id="GO:0032787">
    <property type="term" value="P:monocarboxylic acid metabolic process"/>
    <property type="evidence" value="ECO:0007669"/>
    <property type="project" value="UniProtKB-ARBA"/>
</dbReference>
<dbReference type="SUPFAM" id="SSF51735">
    <property type="entry name" value="NAD(P)-binding Rossmann-fold domains"/>
    <property type="match status" value="1"/>
</dbReference>
<evidence type="ECO:0000313" key="3">
    <source>
        <dbReference type="EMBL" id="SCZ68671.1"/>
    </source>
</evidence>
<reference evidence="3 4" key="1">
    <citation type="submission" date="2016-10" db="EMBL/GenBank/DDBJ databases">
        <authorList>
            <person name="de Groot N.N."/>
        </authorList>
    </citation>
    <scope>NUCLEOTIDE SEQUENCE [LARGE SCALE GENOMIC DNA]</scope>
    <source>
        <strain evidence="3 4">U95</strain>
    </source>
</reference>
<protein>
    <submittedName>
        <fullName evidence="3">NAD(P)-dependent dehydrogenase, short-chain alcohol dehydrogenase family</fullName>
    </submittedName>
</protein>
<dbReference type="PRINTS" id="PR00080">
    <property type="entry name" value="SDRFAMILY"/>
</dbReference>
<dbReference type="Gene3D" id="3.40.50.720">
    <property type="entry name" value="NAD(P)-binding Rossmann-like Domain"/>
    <property type="match status" value="1"/>
</dbReference>
<dbReference type="PANTHER" id="PTHR42879:SF2">
    <property type="entry name" value="3-OXOACYL-[ACYL-CARRIER-PROTEIN] REDUCTASE FABG"/>
    <property type="match status" value="1"/>
</dbReference>
<accession>A0A1G5R5H9</accession>
<proteinExistence type="inferred from homology"/>
<dbReference type="EMBL" id="FMWG01000008">
    <property type="protein sequence ID" value="SCZ68671.1"/>
    <property type="molecule type" value="Genomic_DNA"/>
</dbReference>
<keyword evidence="4" id="KW-1185">Reference proteome</keyword>
<dbReference type="PRINTS" id="PR00081">
    <property type="entry name" value="GDHRDH"/>
</dbReference>
<evidence type="ECO:0000256" key="1">
    <source>
        <dbReference type="ARBA" id="ARBA00006484"/>
    </source>
</evidence>
<dbReference type="PANTHER" id="PTHR42879">
    <property type="entry name" value="3-OXOACYL-(ACYL-CARRIER-PROTEIN) REDUCTASE"/>
    <property type="match status" value="1"/>
</dbReference>
<dbReference type="AlphaFoldDB" id="A0A1G5R5H9"/>
<dbReference type="InterPro" id="IPR020904">
    <property type="entry name" value="Sc_DH/Rdtase_CS"/>
</dbReference>
<dbReference type="InterPro" id="IPR050259">
    <property type="entry name" value="SDR"/>
</dbReference>
<dbReference type="STRING" id="1156985.SAMN04488118_10856"/>
<name>A0A1G5R5H9_9RHOB</name>
<dbReference type="InterPro" id="IPR002347">
    <property type="entry name" value="SDR_fam"/>
</dbReference>
<dbReference type="InterPro" id="IPR036291">
    <property type="entry name" value="NAD(P)-bd_dom_sf"/>
</dbReference>
<dbReference type="FunFam" id="3.40.50.720:FF:000084">
    <property type="entry name" value="Short-chain dehydrogenase reductase"/>
    <property type="match status" value="1"/>
</dbReference>
<gene>
    <name evidence="3" type="ORF">SAMN04488118_10856</name>
</gene>
<sequence length="262" mass="27681">MEAGDVNGKTKTAIVTGGLSGIGLAIARRLIRDGVSVFVGARRGGDQDHVHNVLGADADRIVSLPLDVQSRDSVDDCVAQVVATAGGVDILVNAAGIYEEAAIIDHPEDVWMNHIDTNLSGTFRMIRAAMPHMKAAGWGRIVNIASVAAHNGMENNAAYCASKAGLLGLGRCVSLEGAAHGVTCVSISPTWVETEMLRSYIDADMKSSGQSFEQVRAEYCKSNPQDQLVQPSEVAELAAFLVSDAARALTMEDFQVNAGSLW</sequence>
<evidence type="ECO:0000313" key="4">
    <source>
        <dbReference type="Proteomes" id="UP000198767"/>
    </source>
</evidence>
<dbReference type="Proteomes" id="UP000198767">
    <property type="component" value="Unassembled WGS sequence"/>
</dbReference>
<dbReference type="PROSITE" id="PS00061">
    <property type="entry name" value="ADH_SHORT"/>
    <property type="match status" value="1"/>
</dbReference>
<evidence type="ECO:0000256" key="2">
    <source>
        <dbReference type="RuleBase" id="RU000363"/>
    </source>
</evidence>
<dbReference type="CDD" id="cd05233">
    <property type="entry name" value="SDR_c"/>
    <property type="match status" value="1"/>
</dbReference>
<dbReference type="OrthoDB" id="9793325at2"/>
<comment type="similarity">
    <text evidence="1 2">Belongs to the short-chain dehydrogenases/reductases (SDR) family.</text>
</comment>